<evidence type="ECO:0000313" key="2">
    <source>
        <dbReference type="WBParaSite" id="Pan_g700.t1"/>
    </source>
</evidence>
<name>A0A7E4W4R3_PANRE</name>
<dbReference type="WBParaSite" id="Pan_g700.t1">
    <property type="protein sequence ID" value="Pan_g700.t1"/>
    <property type="gene ID" value="Pan_g700"/>
</dbReference>
<protein>
    <submittedName>
        <fullName evidence="2">F-box only protein 33</fullName>
    </submittedName>
</protein>
<dbReference type="AlphaFoldDB" id="A0A7E4W4R3"/>
<evidence type="ECO:0000313" key="1">
    <source>
        <dbReference type="Proteomes" id="UP000492821"/>
    </source>
</evidence>
<reference evidence="2" key="2">
    <citation type="submission" date="2020-10" db="UniProtKB">
        <authorList>
            <consortium name="WormBaseParasite"/>
        </authorList>
    </citation>
    <scope>IDENTIFICATION</scope>
</reference>
<reference evidence="1" key="1">
    <citation type="journal article" date="2013" name="Genetics">
        <title>The draft genome and transcriptome of Panagrellus redivivus are shaped by the harsh demands of a free-living lifestyle.</title>
        <authorList>
            <person name="Srinivasan J."/>
            <person name="Dillman A.R."/>
            <person name="Macchietto M.G."/>
            <person name="Heikkinen L."/>
            <person name="Lakso M."/>
            <person name="Fracchia K.M."/>
            <person name="Antoshechkin I."/>
            <person name="Mortazavi A."/>
            <person name="Wong G."/>
            <person name="Sternberg P.W."/>
        </authorList>
    </citation>
    <scope>NUCLEOTIDE SEQUENCE [LARGE SCALE GENOMIC DNA]</scope>
    <source>
        <strain evidence="1">MT8872</strain>
    </source>
</reference>
<accession>A0A7E4W4R3</accession>
<keyword evidence="1" id="KW-1185">Reference proteome</keyword>
<organism evidence="1 2">
    <name type="scientific">Panagrellus redivivus</name>
    <name type="common">Microworm</name>
    <dbReference type="NCBI Taxonomy" id="6233"/>
    <lineage>
        <taxon>Eukaryota</taxon>
        <taxon>Metazoa</taxon>
        <taxon>Ecdysozoa</taxon>
        <taxon>Nematoda</taxon>
        <taxon>Chromadorea</taxon>
        <taxon>Rhabditida</taxon>
        <taxon>Tylenchina</taxon>
        <taxon>Panagrolaimomorpha</taxon>
        <taxon>Panagrolaimoidea</taxon>
        <taxon>Panagrolaimidae</taxon>
        <taxon>Panagrellus</taxon>
    </lineage>
</organism>
<proteinExistence type="predicted"/>
<sequence length="351" mass="39488">MASSRDAEEPPSSPTELLSPLASARQRILNATYNLMRFVFDTPLVGLNGDTFKVYQAINILKNPTDAECVQSALHSLKSMSDYVLDQFDDNPEMRALLTVLRNRDCVKSLRITSQSLCLDEYNVIHISHVKFLCYISVTEELTLQYLSEEQSNQVVRSGTQLRHSILVLEHSAITRDDFERLMHCEPSGLPDDVGEDVPLCQPILSTCRVMDLMLYGVTITPPIDLPFILKRLGCFDPCHSGSCSKKLIIGANSGGNFTFTPDFPYHLLDAMPEAPTRDFNHASRHHFTVMQLIGIEDYEFDKEAYKSFESRNEALSSGNIKPLIILVKKGKPPMARQCHQEPAMTQTCLE</sequence>
<dbReference type="Proteomes" id="UP000492821">
    <property type="component" value="Unassembled WGS sequence"/>
</dbReference>